<dbReference type="InterPro" id="IPR009061">
    <property type="entry name" value="DNA-bd_dom_put_sf"/>
</dbReference>
<dbReference type="Proteomes" id="UP001215461">
    <property type="component" value="Unassembled WGS sequence"/>
</dbReference>
<accession>A0ABD4XHZ5</accession>
<dbReference type="Pfam" id="PF13411">
    <property type="entry name" value="MerR_1"/>
    <property type="match status" value="1"/>
</dbReference>
<keyword evidence="4" id="KW-0804">Transcription</keyword>
<dbReference type="GO" id="GO:0003677">
    <property type="term" value="F:DNA binding"/>
    <property type="evidence" value="ECO:0007669"/>
    <property type="project" value="UniProtKB-KW"/>
</dbReference>
<proteinExistence type="predicted"/>
<dbReference type="PRINTS" id="PR00040">
    <property type="entry name" value="HTHMERR"/>
</dbReference>
<feature type="domain" description="HTH merR-type" evidence="5">
    <location>
        <begin position="2"/>
        <end position="71"/>
    </location>
</feature>
<dbReference type="PROSITE" id="PS50937">
    <property type="entry name" value="HTH_MERR_2"/>
    <property type="match status" value="1"/>
</dbReference>
<dbReference type="InterPro" id="IPR047057">
    <property type="entry name" value="MerR_fam"/>
</dbReference>
<evidence type="ECO:0000256" key="2">
    <source>
        <dbReference type="ARBA" id="ARBA00023125"/>
    </source>
</evidence>
<evidence type="ECO:0000313" key="7">
    <source>
        <dbReference type="Proteomes" id="UP001215461"/>
    </source>
</evidence>
<evidence type="ECO:0000256" key="3">
    <source>
        <dbReference type="ARBA" id="ARBA00023159"/>
    </source>
</evidence>
<gene>
    <name evidence="6" type="ORF">G9403_04540</name>
</gene>
<dbReference type="AlphaFoldDB" id="A0ABD4XHZ5"/>
<dbReference type="SUPFAM" id="SSF46955">
    <property type="entry name" value="Putative DNA-binding domain"/>
    <property type="match status" value="1"/>
</dbReference>
<comment type="caution">
    <text evidence="6">The sequence shown here is derived from an EMBL/GenBank/DDBJ whole genome shotgun (WGS) entry which is preliminary data.</text>
</comment>
<evidence type="ECO:0000313" key="6">
    <source>
        <dbReference type="EMBL" id="MDF8370929.1"/>
    </source>
</evidence>
<reference evidence="6 7" key="1">
    <citation type="submission" date="2020-03" db="EMBL/GenBank/DDBJ databases">
        <title>Comparative genomics of Weissella paramesenteroides.</title>
        <authorList>
            <person name="Kant R."/>
            <person name="Takala T."/>
            <person name="Saris P."/>
        </authorList>
    </citation>
    <scope>NUCLEOTIDE SEQUENCE [LARGE SCALE GENOMIC DNA]</scope>
    <source>
        <strain evidence="6 7">SJ27-4</strain>
    </source>
</reference>
<dbReference type="RefSeq" id="WP_277362212.1">
    <property type="nucleotide sequence ID" value="NZ_CAXLJE010000007.1"/>
</dbReference>
<name>A0ABD4XHZ5_WEIPA</name>
<evidence type="ECO:0000256" key="4">
    <source>
        <dbReference type="ARBA" id="ARBA00023163"/>
    </source>
</evidence>
<dbReference type="PANTHER" id="PTHR30204">
    <property type="entry name" value="REDOX-CYCLING DRUG-SENSING TRANSCRIPTIONAL ACTIVATOR SOXR"/>
    <property type="match status" value="1"/>
</dbReference>
<evidence type="ECO:0000259" key="5">
    <source>
        <dbReference type="PROSITE" id="PS50937"/>
    </source>
</evidence>
<dbReference type="Pfam" id="PF07739">
    <property type="entry name" value="TipAS"/>
    <property type="match status" value="1"/>
</dbReference>
<dbReference type="Gene3D" id="1.10.1660.10">
    <property type="match status" value="1"/>
</dbReference>
<dbReference type="CDD" id="cd01106">
    <property type="entry name" value="HTH_TipAL-Mta"/>
    <property type="match status" value="1"/>
</dbReference>
<dbReference type="Gene3D" id="1.10.490.50">
    <property type="entry name" value="Antibiotic binding domain of TipA-like multidrug resistance regulators"/>
    <property type="match status" value="1"/>
</dbReference>
<organism evidence="6 7">
    <name type="scientific">Weissella paramesenteroides</name>
    <name type="common">Leuconostoc paramesenteroides</name>
    <dbReference type="NCBI Taxonomy" id="1249"/>
    <lineage>
        <taxon>Bacteria</taxon>
        <taxon>Bacillati</taxon>
        <taxon>Bacillota</taxon>
        <taxon>Bacilli</taxon>
        <taxon>Lactobacillales</taxon>
        <taxon>Lactobacillaceae</taxon>
        <taxon>Weissella</taxon>
    </lineage>
</organism>
<sequence>MLYTIKKIAEISGVSTRTLRYYDEISLLKPAQTNESGYRFYGEKEINRLQQILFYRELNLKLEDIKKILDQPNFSVERALAEHYQKLLMKKARIENLIASIEKTMKYYRGEIKLADTEKFTAFKEKQILENEQQYGEEIREKYGEDEVKAANRKFLQLTEVDLEDMKSTEELLFHKLKIYLTQVDVNSELAQEIFNLHKQWLSYTLPNYSPAIHKGIGEMYVGDDRFKSYYDRNDIGSAEALNNIIQHYAN</sequence>
<dbReference type="SMART" id="SM00422">
    <property type="entry name" value="HTH_MERR"/>
    <property type="match status" value="1"/>
</dbReference>
<dbReference type="PANTHER" id="PTHR30204:SF90">
    <property type="entry name" value="HTH-TYPE TRANSCRIPTIONAL ACTIVATOR MTA"/>
    <property type="match status" value="1"/>
</dbReference>
<keyword evidence="2" id="KW-0238">DNA-binding</keyword>
<keyword evidence="1" id="KW-0805">Transcription regulation</keyword>
<dbReference type="SUPFAM" id="SSF89082">
    <property type="entry name" value="Antibiotic binding domain of TipA-like multidrug resistance regulators"/>
    <property type="match status" value="1"/>
</dbReference>
<dbReference type="InterPro" id="IPR000551">
    <property type="entry name" value="MerR-type_HTH_dom"/>
</dbReference>
<dbReference type="InterPro" id="IPR036244">
    <property type="entry name" value="TipA-like_antibiotic-bd"/>
</dbReference>
<keyword evidence="3" id="KW-0010">Activator</keyword>
<dbReference type="InterPro" id="IPR012925">
    <property type="entry name" value="TipAS_dom"/>
</dbReference>
<dbReference type="EMBL" id="JAANXN010000005">
    <property type="protein sequence ID" value="MDF8370929.1"/>
    <property type="molecule type" value="Genomic_DNA"/>
</dbReference>
<protein>
    <submittedName>
        <fullName evidence="6">MerR family transcriptional regulator</fullName>
    </submittedName>
</protein>
<evidence type="ECO:0000256" key="1">
    <source>
        <dbReference type="ARBA" id="ARBA00023015"/>
    </source>
</evidence>